<evidence type="ECO:0000313" key="2">
    <source>
        <dbReference type="Proteomes" id="UP000836387"/>
    </source>
</evidence>
<dbReference type="EMBL" id="CADEHS020000005">
    <property type="protein sequence ID" value="CAG9940525.1"/>
    <property type="molecule type" value="Genomic_DNA"/>
</dbReference>
<reference evidence="1" key="1">
    <citation type="submission" date="2020-04" db="EMBL/GenBank/DDBJ databases">
        <authorList>
            <person name="Broberg M."/>
        </authorList>
    </citation>
    <scope>NUCLEOTIDE SEQUENCE</scope>
</reference>
<keyword evidence="2" id="KW-1185">Reference proteome</keyword>
<comment type="caution">
    <text evidence="1">The sequence shown here is derived from an EMBL/GenBank/DDBJ whole genome shotgun (WGS) entry which is preliminary data.</text>
</comment>
<proteinExistence type="predicted"/>
<sequence>MESFVSSPNIREAGVTRVKGGDPSTHRSKGFITKANLINQGRWDRWLAGKDRPKMIAHNLEV</sequence>
<accession>A0ACA9THV3</accession>
<gene>
    <name evidence="1" type="ORF">CRV2_00001940</name>
</gene>
<reference evidence="1" key="2">
    <citation type="submission" date="2021-10" db="EMBL/GenBank/DDBJ databases">
        <authorList>
            <person name="Piombo E."/>
        </authorList>
    </citation>
    <scope>NUCLEOTIDE SEQUENCE</scope>
</reference>
<organism evidence="1 2">
    <name type="scientific">Clonostachys rosea f. rosea IK726</name>
    <dbReference type="NCBI Taxonomy" id="1349383"/>
    <lineage>
        <taxon>Eukaryota</taxon>
        <taxon>Fungi</taxon>
        <taxon>Dikarya</taxon>
        <taxon>Ascomycota</taxon>
        <taxon>Pezizomycotina</taxon>
        <taxon>Sordariomycetes</taxon>
        <taxon>Hypocreomycetidae</taxon>
        <taxon>Hypocreales</taxon>
        <taxon>Bionectriaceae</taxon>
        <taxon>Clonostachys</taxon>
    </lineage>
</organism>
<protein>
    <submittedName>
        <fullName evidence="1">Uncharacterized protein</fullName>
    </submittedName>
</protein>
<dbReference type="Proteomes" id="UP000836387">
    <property type="component" value="Unassembled WGS sequence"/>
</dbReference>
<evidence type="ECO:0000313" key="1">
    <source>
        <dbReference type="EMBL" id="CAG9940525.1"/>
    </source>
</evidence>
<name>A0ACA9THV3_BIOOC</name>